<dbReference type="FunFam" id="3.30.450.20:FF:000015">
    <property type="entry name" value="Hypoxia-inducible factor 1-alpha isoform 1"/>
    <property type="match status" value="1"/>
</dbReference>
<feature type="region of interest" description="Disordered" evidence="10">
    <location>
        <begin position="447"/>
        <end position="568"/>
    </location>
</feature>
<sequence length="657" mass="73007">MEDGKRKIKRRYSEKRRQAAKEAAQIRRRIEAEIYQSMVSHLPLDLNISGSHNYSQALKISVAFLQLHQFSSQSNRCSVVKVEDSHAPKILEALHGFFVILSANGNVIFVSENIIQHLGLSQAVVLGCSIYEFLHHCDIKQVRSILTQRCNTRSDRVHFLCRIKCTLTDKGALVNIKSAPHRVFEFIGRRVSSDSGVYLMALCQPILHPASIEIALDSHTFLSRHDPDMVFTHCDDQMKKLVGFTRKDVIGRSAYEYHHACDHDILVSAYTDLFSKGQSVSEAYRFLVKHGGYVPMISQSTILYHTVSRQPRSIVSVYFVLGGVQCRDVIFSHVQVPKARTLTNRLTHNNSAANETKEDQQSNAKSELPVLLTSPVNKNLPTIRNSKTEISTEKKLRLRAPSLPKGGDVQIWSKLPKYAIFGALKMPVGSTESVLMSTKSVLTPIPAAASRDSDSDVEATHTPLSAPCDDDLPPLESQSPPSLGGLDLSNDSPHSRLGKVSTTHGSTGRSNTHQLSPHVSSPNRSTSHFDLSPDHDLPPDREPRSHDTEQSCDKQYAPNEKPTHSRQTDASILKHLLLFGTKPTPPLSPGSDGTNSVRTHGQKVSPLGHVTTTHRQGPVHRNQKVYEELSSTDYDTYAPADQTSLLYGREIWEALES</sequence>
<dbReference type="Gene3D" id="3.30.450.20">
    <property type="entry name" value="PAS domain"/>
    <property type="match status" value="2"/>
</dbReference>
<keyword evidence="3" id="KW-0832">Ubl conjugation</keyword>
<keyword evidence="6" id="KW-0010">Activator</keyword>
<keyword evidence="7" id="KW-0804">Transcription</keyword>
<evidence type="ECO:0000256" key="1">
    <source>
        <dbReference type="ARBA" id="ARBA00004123"/>
    </source>
</evidence>
<keyword evidence="4" id="KW-0805">Transcription regulation</keyword>
<name>A0AA96HC10_9MOLL</name>
<keyword evidence="2" id="KW-0677">Repeat</keyword>
<evidence type="ECO:0000256" key="4">
    <source>
        <dbReference type="ARBA" id="ARBA00023015"/>
    </source>
</evidence>
<dbReference type="GO" id="GO:0071456">
    <property type="term" value="P:cellular response to hypoxia"/>
    <property type="evidence" value="ECO:0007669"/>
    <property type="project" value="TreeGrafter"/>
</dbReference>
<dbReference type="GO" id="GO:0005634">
    <property type="term" value="C:nucleus"/>
    <property type="evidence" value="ECO:0007669"/>
    <property type="project" value="UniProtKB-SubCell"/>
</dbReference>
<feature type="domain" description="PAS" evidence="11">
    <location>
        <begin position="226"/>
        <end position="277"/>
    </location>
</feature>
<evidence type="ECO:0000259" key="11">
    <source>
        <dbReference type="PROSITE" id="PS50112"/>
    </source>
</evidence>
<dbReference type="InterPro" id="IPR035965">
    <property type="entry name" value="PAS-like_dom_sf"/>
</dbReference>
<dbReference type="PANTHER" id="PTHR23043:SF17">
    <property type="entry name" value="PROTEIN SIMILAR"/>
    <property type="match status" value="1"/>
</dbReference>
<evidence type="ECO:0000256" key="7">
    <source>
        <dbReference type="ARBA" id="ARBA00023163"/>
    </source>
</evidence>
<feature type="domain" description="PAS" evidence="11">
    <location>
        <begin position="83"/>
        <end position="153"/>
    </location>
</feature>
<protein>
    <submittedName>
        <fullName evidence="12">Hypoxia-inducible factor 1</fullName>
    </submittedName>
</protein>
<feature type="region of interest" description="Disordered" evidence="10">
    <location>
        <begin position="345"/>
        <end position="371"/>
    </location>
</feature>
<feature type="compositionally biased region" description="Polar residues" evidence="10">
    <location>
        <begin position="345"/>
        <end position="354"/>
    </location>
</feature>
<evidence type="ECO:0000256" key="9">
    <source>
        <dbReference type="ARBA" id="ARBA00023278"/>
    </source>
</evidence>
<evidence type="ECO:0000256" key="8">
    <source>
        <dbReference type="ARBA" id="ARBA00023242"/>
    </source>
</evidence>
<dbReference type="AlphaFoldDB" id="A0AA96HC10"/>
<dbReference type="Pfam" id="PF14598">
    <property type="entry name" value="PAS_11"/>
    <property type="match status" value="1"/>
</dbReference>
<dbReference type="PROSITE" id="PS50112">
    <property type="entry name" value="PAS"/>
    <property type="match status" value="2"/>
</dbReference>
<evidence type="ECO:0000256" key="10">
    <source>
        <dbReference type="SAM" id="MobiDB-lite"/>
    </source>
</evidence>
<feature type="region of interest" description="Disordered" evidence="10">
    <location>
        <begin position="603"/>
        <end position="622"/>
    </location>
</feature>
<dbReference type="CDD" id="cd00130">
    <property type="entry name" value="PAS"/>
    <property type="match status" value="2"/>
</dbReference>
<dbReference type="InterPro" id="IPR013767">
    <property type="entry name" value="PAS_fold"/>
</dbReference>
<dbReference type="GO" id="GO:0000981">
    <property type="term" value="F:DNA-binding transcription factor activity, RNA polymerase II-specific"/>
    <property type="evidence" value="ECO:0007669"/>
    <property type="project" value="TreeGrafter"/>
</dbReference>
<evidence type="ECO:0000256" key="3">
    <source>
        <dbReference type="ARBA" id="ARBA00022843"/>
    </source>
</evidence>
<keyword evidence="5" id="KW-0238">DNA-binding</keyword>
<evidence type="ECO:0000313" key="12">
    <source>
        <dbReference type="EMBL" id="WNN25260.1"/>
    </source>
</evidence>
<evidence type="ECO:0000256" key="5">
    <source>
        <dbReference type="ARBA" id="ARBA00023125"/>
    </source>
</evidence>
<evidence type="ECO:0000256" key="6">
    <source>
        <dbReference type="ARBA" id="ARBA00023159"/>
    </source>
</evidence>
<reference evidence="12" key="1">
    <citation type="journal article" date="2023" name="Geobiology">
        <title>Divergence time estimates for the hypoxia-inducible factor-1 alpha (HIF1a) reveal an ancient emergence of animals in low-oxygen environments.</title>
        <authorList>
            <person name="Belato F.A."/>
            <person name="Mello B."/>
            <person name="Coates C.J."/>
            <person name="Halanych K.M."/>
            <person name="Brown F.D."/>
            <person name="Morandini A.C."/>
            <person name="Leme J.M."/>
            <person name="Trindade R.I.F."/>
            <person name="Costa-Paiva E.M."/>
        </authorList>
    </citation>
    <scope>NUCLEOTIDE SEQUENCE</scope>
    <source>
        <strain evidence="12">Meio1</strain>
    </source>
</reference>
<feature type="compositionally biased region" description="Basic and acidic residues" evidence="10">
    <location>
        <begin position="531"/>
        <end position="552"/>
    </location>
</feature>
<dbReference type="PANTHER" id="PTHR23043">
    <property type="entry name" value="HYPOXIA-INDUCIBLE FACTOR 1 ALPHA"/>
    <property type="match status" value="1"/>
</dbReference>
<keyword evidence="9" id="KW-0379">Hydroxylation</keyword>
<dbReference type="Pfam" id="PF00989">
    <property type="entry name" value="PAS"/>
    <property type="match status" value="1"/>
</dbReference>
<keyword evidence="8" id="KW-0539">Nucleus</keyword>
<dbReference type="GO" id="GO:0000977">
    <property type="term" value="F:RNA polymerase II transcription regulatory region sequence-specific DNA binding"/>
    <property type="evidence" value="ECO:0007669"/>
    <property type="project" value="TreeGrafter"/>
</dbReference>
<dbReference type="SUPFAM" id="SSF55785">
    <property type="entry name" value="PYP-like sensor domain (PAS domain)"/>
    <property type="match status" value="2"/>
</dbReference>
<evidence type="ECO:0000256" key="2">
    <source>
        <dbReference type="ARBA" id="ARBA00022737"/>
    </source>
</evidence>
<dbReference type="EMBL" id="OQ354995">
    <property type="protein sequence ID" value="WNN25260.1"/>
    <property type="molecule type" value="mRNA"/>
</dbReference>
<proteinExistence type="evidence at transcript level"/>
<dbReference type="SMART" id="SM00091">
    <property type="entry name" value="PAS"/>
    <property type="match status" value="2"/>
</dbReference>
<feature type="compositionally biased region" description="Polar residues" evidence="10">
    <location>
        <begin position="500"/>
        <end position="529"/>
    </location>
</feature>
<feature type="compositionally biased region" description="Low complexity" evidence="10">
    <location>
        <begin position="474"/>
        <end position="483"/>
    </location>
</feature>
<comment type="subcellular location">
    <subcellularLocation>
        <location evidence="1">Nucleus</location>
    </subcellularLocation>
</comment>
<dbReference type="InterPro" id="IPR000014">
    <property type="entry name" value="PAS"/>
</dbReference>
<organism evidence="12">
    <name type="scientific">Meiomenia swedmarki</name>
    <dbReference type="NCBI Taxonomy" id="1500384"/>
    <lineage>
        <taxon>Eukaryota</taxon>
        <taxon>Metazoa</taxon>
        <taxon>Spiralia</taxon>
        <taxon>Lophotrochozoa</taxon>
        <taxon>Mollusca</taxon>
        <taxon>Aplacophora</taxon>
        <taxon>Solenogastres</taxon>
        <taxon>Pholidoskepia</taxon>
        <taxon>Meiomeniidae</taxon>
        <taxon>Meiomenia</taxon>
    </lineage>
</organism>
<accession>A0AA96HC10</accession>